<dbReference type="InterPro" id="IPR047967">
    <property type="entry name" value="PolX_PHP"/>
</dbReference>
<dbReference type="InterPro" id="IPR003141">
    <property type="entry name" value="Pol/His_phosphatase_N"/>
</dbReference>
<evidence type="ECO:0000256" key="21">
    <source>
        <dbReference type="ARBA" id="ARBA00049244"/>
    </source>
</evidence>
<keyword evidence="15" id="KW-0234">DNA repair</keyword>
<dbReference type="SUPFAM" id="SSF81301">
    <property type="entry name" value="Nucleotidyltransferase"/>
    <property type="match status" value="1"/>
</dbReference>
<dbReference type="EC" id="4.2.99.18" evidence="4"/>
<keyword evidence="9" id="KW-0548">Nucleotidyltransferase</keyword>
<feature type="domain" description="Helix-hairpin-helix DNA-binding motif class 1" evidence="22">
    <location>
        <begin position="126"/>
        <end position="145"/>
    </location>
</feature>
<evidence type="ECO:0000256" key="6">
    <source>
        <dbReference type="ARBA" id="ARBA00022481"/>
    </source>
</evidence>
<dbReference type="SMART" id="SM00481">
    <property type="entry name" value="POLIIIAc"/>
    <property type="match status" value="1"/>
</dbReference>
<comment type="subcellular location">
    <subcellularLocation>
        <location evidence="2">Cytoplasm</location>
    </subcellularLocation>
</comment>
<dbReference type="SMART" id="SM00278">
    <property type="entry name" value="HhH1"/>
    <property type="match status" value="3"/>
</dbReference>
<evidence type="ECO:0000256" key="17">
    <source>
        <dbReference type="ARBA" id="ARBA00035726"/>
    </source>
</evidence>
<dbReference type="InterPro" id="IPR002054">
    <property type="entry name" value="DNA-dir_DNA_pol_X"/>
</dbReference>
<dbReference type="PANTHER" id="PTHR36928:SF1">
    <property type="entry name" value="PHOSPHATASE YCDX-RELATED"/>
    <property type="match status" value="1"/>
</dbReference>
<dbReference type="PIRSF" id="PIRSF005047">
    <property type="entry name" value="UCP005047_YshC"/>
    <property type="match status" value="1"/>
</dbReference>
<dbReference type="SUPFAM" id="SSF158702">
    <property type="entry name" value="Sec63 N-terminal domain-like"/>
    <property type="match status" value="1"/>
</dbReference>
<dbReference type="InterPro" id="IPR010996">
    <property type="entry name" value="HHH_MUS81"/>
</dbReference>
<dbReference type="Gene3D" id="1.10.150.110">
    <property type="entry name" value="DNA polymerase beta, N-terminal domain-like"/>
    <property type="match status" value="1"/>
</dbReference>
<keyword evidence="14" id="KW-0915">Sodium</keyword>
<dbReference type="SUPFAM" id="SSF89550">
    <property type="entry name" value="PHP domain-like"/>
    <property type="match status" value="1"/>
</dbReference>
<keyword evidence="12" id="KW-0832">Ubl conjugation</keyword>
<accession>A0A062V427</accession>
<dbReference type="CDD" id="cd07436">
    <property type="entry name" value="PHP_PolX"/>
    <property type="match status" value="1"/>
</dbReference>
<evidence type="ECO:0000256" key="10">
    <source>
        <dbReference type="ARBA" id="ARBA00022705"/>
    </source>
</evidence>
<name>A0A062V427_9EURY</name>
<keyword evidence="26" id="KW-1185">Reference proteome</keyword>
<comment type="catalytic activity">
    <reaction evidence="21">
        <text>DNA(n) + a 2'-deoxyribonucleoside 5'-triphosphate = DNA(n+1) + diphosphate</text>
        <dbReference type="Rhea" id="RHEA:22508"/>
        <dbReference type="Rhea" id="RHEA-COMP:17339"/>
        <dbReference type="Rhea" id="RHEA-COMP:17340"/>
        <dbReference type="ChEBI" id="CHEBI:33019"/>
        <dbReference type="ChEBI" id="CHEBI:61560"/>
        <dbReference type="ChEBI" id="CHEBI:173112"/>
        <dbReference type="EC" id="2.7.7.7"/>
    </reaction>
</comment>
<feature type="domain" description="Polymerase/histidinol phosphatase N-terminal" evidence="23">
    <location>
        <begin position="339"/>
        <end position="418"/>
    </location>
</feature>
<evidence type="ECO:0000313" key="25">
    <source>
        <dbReference type="EMBL" id="KCZ72092.1"/>
    </source>
</evidence>
<feature type="domain" description="Helix-hairpin-helix DNA-binding motif class 1" evidence="22">
    <location>
        <begin position="91"/>
        <end position="110"/>
    </location>
</feature>
<dbReference type="InterPro" id="IPR043519">
    <property type="entry name" value="NT_sf"/>
</dbReference>
<evidence type="ECO:0000256" key="13">
    <source>
        <dbReference type="ARBA" id="ARBA00022932"/>
    </source>
</evidence>
<dbReference type="NCBIfam" id="NF006375">
    <property type="entry name" value="PRK08609.1"/>
    <property type="match status" value="1"/>
</dbReference>
<dbReference type="FunFam" id="3.20.20.140:FF:000047">
    <property type="entry name" value="PHP domain-containing protein"/>
    <property type="match status" value="1"/>
</dbReference>
<evidence type="ECO:0000256" key="19">
    <source>
        <dbReference type="ARBA" id="ARBA00044678"/>
    </source>
</evidence>
<dbReference type="PATRIC" id="fig|1392998.3.peg.1502"/>
<evidence type="ECO:0000256" key="9">
    <source>
        <dbReference type="ARBA" id="ARBA00022695"/>
    </source>
</evidence>
<evidence type="ECO:0000256" key="8">
    <source>
        <dbReference type="ARBA" id="ARBA00022679"/>
    </source>
</evidence>
<evidence type="ECO:0000259" key="22">
    <source>
        <dbReference type="SMART" id="SM00278"/>
    </source>
</evidence>
<dbReference type="InterPro" id="IPR002008">
    <property type="entry name" value="DNA_pol_X_beta-like"/>
</dbReference>
<keyword evidence="6" id="KW-0488">Methylation</keyword>
<evidence type="ECO:0000256" key="14">
    <source>
        <dbReference type="ARBA" id="ARBA00023053"/>
    </source>
</evidence>
<dbReference type="InterPro" id="IPR004013">
    <property type="entry name" value="PHP_dom"/>
</dbReference>
<reference evidence="25 26" key="1">
    <citation type="journal article" date="2013" name="Nature">
        <title>Anaerobic oxidation of methane coupled to nitrate reduction in a novel archaeal lineage.</title>
        <authorList>
            <person name="Haroon M.F."/>
            <person name="Hu S."/>
            <person name="Shi Y."/>
            <person name="Imelfort M."/>
            <person name="Keller J."/>
            <person name="Hugenholtz P."/>
            <person name="Yuan Z."/>
            <person name="Tyson G.W."/>
        </authorList>
    </citation>
    <scope>NUCLEOTIDE SEQUENCE [LARGE SCALE GENOMIC DNA]</scope>
    <source>
        <strain evidence="25 26">ANME-2d</strain>
    </source>
</reference>
<evidence type="ECO:0000256" key="18">
    <source>
        <dbReference type="ARBA" id="ARBA00044632"/>
    </source>
</evidence>
<dbReference type="GO" id="GO:0005829">
    <property type="term" value="C:cytosol"/>
    <property type="evidence" value="ECO:0007669"/>
    <property type="project" value="TreeGrafter"/>
</dbReference>
<evidence type="ECO:0000256" key="11">
    <source>
        <dbReference type="ARBA" id="ARBA00022763"/>
    </source>
</evidence>
<dbReference type="Gene3D" id="1.10.150.20">
    <property type="entry name" value="5' to 3' exonuclease, C-terminal subdomain"/>
    <property type="match status" value="1"/>
</dbReference>
<dbReference type="GO" id="GO:0008270">
    <property type="term" value="F:zinc ion binding"/>
    <property type="evidence" value="ECO:0007669"/>
    <property type="project" value="TreeGrafter"/>
</dbReference>
<dbReference type="Gene3D" id="3.20.20.140">
    <property type="entry name" value="Metal-dependent hydrolases"/>
    <property type="match status" value="1"/>
</dbReference>
<evidence type="ECO:0000256" key="5">
    <source>
        <dbReference type="ARBA" id="ARBA00020020"/>
    </source>
</evidence>
<dbReference type="AlphaFoldDB" id="A0A062V427"/>
<dbReference type="Pfam" id="PF14520">
    <property type="entry name" value="HHH_5"/>
    <property type="match status" value="1"/>
</dbReference>
<evidence type="ECO:0000256" key="15">
    <source>
        <dbReference type="ARBA" id="ARBA00023204"/>
    </source>
</evidence>
<dbReference type="InterPro" id="IPR016195">
    <property type="entry name" value="Pol/histidinol_Pase-like"/>
</dbReference>
<dbReference type="InterPro" id="IPR050243">
    <property type="entry name" value="PHP_phosphatase"/>
</dbReference>
<dbReference type="GO" id="GO:0006281">
    <property type="term" value="P:DNA repair"/>
    <property type="evidence" value="ECO:0007669"/>
    <property type="project" value="UniProtKB-KW"/>
</dbReference>
<sequence>MRNSEIAALLYSISELLELKGENPFKVRAYVKAARAIEGMTEDIEEMAAQKRLREIPGVGASIAEKIEEYLITGKIELYGDLLKQVPAQLHDLMRIPGIGPKTAQVLYKKLGVKSIDELEKAARQHRVRRLEGFGAKKEENIIRAIERYRQRSTRIPLGTALPLARGIIETLKKYGVTDRIEPAGSLRRKKETVGDIDLQATSKDPLTAIEAFVHLPVVKTILGKGSTKATIVTRDAIQIDLRIVEDRSFGTSLQYFTGSKEHNIKLRDLARQKGLKLSEYNLEDVLTGKKIYCSSDDEVYIKLGLPPIPAEIREDTGEIEAALQGKLPELVELGEIKGDFHTHTNWSEGTNTLEDMALAAKYMGYEYIAITDHSKSLGVAHGLNEERLRKQMEEIERLNGKLEDFHIFSGTEVDIKADASIDFPDSILRQCDVVVAALHVGQRQTRREITGRLIAAMENEHVDIIAHPTGRIIGEREGYDVDMDALLTTAANTDTVLEINAYPSRLDLSDVNARKAKSRGVRLTIDTDSHSTEQLGFMEFGINVARRAWIEKEDLVNTRAVKDVRFKD</sequence>
<dbReference type="SUPFAM" id="SSF47802">
    <property type="entry name" value="DNA polymerase beta, N-terminal domain-like"/>
    <property type="match status" value="1"/>
</dbReference>
<comment type="caution">
    <text evidence="25">The sequence shown here is derived from an EMBL/GenBank/DDBJ whole genome shotgun (WGS) entry which is preliminary data.</text>
</comment>
<dbReference type="Gene3D" id="3.30.460.10">
    <property type="entry name" value="Beta Polymerase, domain 2"/>
    <property type="match status" value="1"/>
</dbReference>
<comment type="function">
    <text evidence="20">Repair polymerase that plays a key role in base-excision repair. During this process, the damaged base is excised by specific DNA glycosylases, the DNA backbone is nicked at the abasic site by an apurinic/apyrimidic (AP) endonuclease, and POLB removes 5'-deoxyribose-phosphate from the preincised AP site acting as a 5'-deoxyribose-phosphate lyase (5'-dRP lyase); through its DNA polymerase activity, it adds one nucleotide to the 3' end of the arising single-nucleotide gap. Conducts 'gap-filling' DNA synthesis in a stepwise distributive fashion rather than in a processive fashion as for other DNA polymerases. It is also able to cleave sugar-phosphate bonds 3' to an intact AP site, acting as an AP lyase.</text>
</comment>
<dbReference type="Pfam" id="PF14716">
    <property type="entry name" value="HHH_8"/>
    <property type="match status" value="1"/>
</dbReference>
<evidence type="ECO:0000256" key="12">
    <source>
        <dbReference type="ARBA" id="ARBA00022843"/>
    </source>
</evidence>
<dbReference type="CDD" id="cd00141">
    <property type="entry name" value="NT_POLXc"/>
    <property type="match status" value="1"/>
</dbReference>
<feature type="domain" description="Helix-hairpin-helix DNA-binding motif class 1" evidence="22">
    <location>
        <begin position="51"/>
        <end position="70"/>
    </location>
</feature>
<proteinExistence type="predicted"/>
<comment type="cofactor">
    <cofactor evidence="1">
        <name>Mg(2+)</name>
        <dbReference type="ChEBI" id="CHEBI:18420"/>
    </cofactor>
</comment>
<keyword evidence="13" id="KW-0239">DNA-directed DNA polymerase</keyword>
<evidence type="ECO:0000259" key="23">
    <source>
        <dbReference type="SMART" id="SM00481"/>
    </source>
</evidence>
<evidence type="ECO:0000256" key="2">
    <source>
        <dbReference type="ARBA" id="ARBA00004496"/>
    </source>
</evidence>
<dbReference type="EMBL" id="JMIY01000003">
    <property type="protein sequence ID" value="KCZ72092.1"/>
    <property type="molecule type" value="Genomic_DNA"/>
</dbReference>
<dbReference type="InterPro" id="IPR027421">
    <property type="entry name" value="DNA_pol_lamdba_lyase_dom_sf"/>
</dbReference>
<keyword evidence="10" id="KW-0235">DNA replication</keyword>
<organism evidence="25 26">
    <name type="scientific">Candidatus Methanoperedens nitratireducens</name>
    <dbReference type="NCBI Taxonomy" id="1392998"/>
    <lineage>
        <taxon>Archaea</taxon>
        <taxon>Methanobacteriati</taxon>
        <taxon>Methanobacteriota</taxon>
        <taxon>Stenosarchaea group</taxon>
        <taxon>Methanomicrobia</taxon>
        <taxon>Methanosarcinales</taxon>
        <taxon>ANME-2 cluster</taxon>
        <taxon>Candidatus Methanoperedentaceae</taxon>
        <taxon>Candidatus Methanoperedens</taxon>
    </lineage>
</organism>
<evidence type="ECO:0000256" key="1">
    <source>
        <dbReference type="ARBA" id="ARBA00001946"/>
    </source>
</evidence>
<evidence type="ECO:0000256" key="7">
    <source>
        <dbReference type="ARBA" id="ARBA00022634"/>
    </source>
</evidence>
<dbReference type="InterPro" id="IPR003583">
    <property type="entry name" value="Hlx-hairpin-Hlx_DNA-bd_motif"/>
</dbReference>
<dbReference type="Proteomes" id="UP000027153">
    <property type="component" value="Unassembled WGS sequence"/>
</dbReference>
<dbReference type="InterPro" id="IPR022311">
    <property type="entry name" value="PolX-like"/>
</dbReference>
<gene>
    <name evidence="25" type="ORF">ANME2D_01494</name>
</gene>
<evidence type="ECO:0000256" key="3">
    <source>
        <dbReference type="ARBA" id="ARBA00012417"/>
    </source>
</evidence>
<keyword evidence="8" id="KW-0808">Transferase</keyword>
<dbReference type="SMART" id="SM00483">
    <property type="entry name" value="POLXc"/>
    <property type="match status" value="1"/>
</dbReference>
<dbReference type="InterPro" id="IPR029398">
    <property type="entry name" value="PolB_thumb"/>
</dbReference>
<dbReference type="PRINTS" id="PR00870">
    <property type="entry name" value="DNAPOLXBETA"/>
</dbReference>
<keyword evidence="11" id="KW-0227">DNA damage</keyword>
<dbReference type="GO" id="GO:0140078">
    <property type="term" value="F:class I DNA-(apurinic or apyrimidinic site) endonuclease activity"/>
    <property type="evidence" value="ECO:0007669"/>
    <property type="project" value="UniProtKB-EC"/>
</dbReference>
<dbReference type="Pfam" id="PF14791">
    <property type="entry name" value="DNA_pol_B_thumb"/>
    <property type="match status" value="1"/>
</dbReference>
<evidence type="ECO:0000256" key="20">
    <source>
        <dbReference type="ARBA" id="ARBA00045548"/>
    </source>
</evidence>
<dbReference type="GO" id="GO:0042578">
    <property type="term" value="F:phosphoric ester hydrolase activity"/>
    <property type="evidence" value="ECO:0007669"/>
    <property type="project" value="TreeGrafter"/>
</dbReference>
<dbReference type="OrthoDB" id="8999at2157"/>
<comment type="catalytic activity">
    <reaction evidence="18">
        <text>2'-deoxyribonucleotide-(2'-deoxyribose 5'-phosphate)-2'-deoxyribonucleotide-DNA = a 3'-end 2'-deoxyribonucleotide-(2,3-dehydro-2,3-deoxyribose 5'-phosphate)-DNA + a 5'-end 5'-phospho-2'-deoxyribonucleoside-DNA + H(+)</text>
        <dbReference type="Rhea" id="RHEA:66592"/>
        <dbReference type="Rhea" id="RHEA-COMP:13180"/>
        <dbReference type="Rhea" id="RHEA-COMP:16897"/>
        <dbReference type="Rhea" id="RHEA-COMP:17067"/>
        <dbReference type="ChEBI" id="CHEBI:15378"/>
        <dbReference type="ChEBI" id="CHEBI:136412"/>
        <dbReference type="ChEBI" id="CHEBI:157695"/>
        <dbReference type="ChEBI" id="CHEBI:167181"/>
        <dbReference type="EC" id="4.2.99.18"/>
    </reaction>
</comment>
<comment type="catalytic activity">
    <reaction evidence="19">
        <text>a 5'-end 2'-deoxyribose-2'-deoxyribonucleotide-DNA = (2E,4S)-4-hydroxypenten-2-al-5-phosphate + a 5'-end 5'-phospho-2'-deoxyribonucleoside-DNA + H(+)</text>
        <dbReference type="Rhea" id="RHEA:76255"/>
        <dbReference type="Rhea" id="RHEA-COMP:13180"/>
        <dbReference type="Rhea" id="RHEA-COMP:18657"/>
        <dbReference type="ChEBI" id="CHEBI:15378"/>
        <dbReference type="ChEBI" id="CHEBI:136412"/>
        <dbReference type="ChEBI" id="CHEBI:195194"/>
        <dbReference type="ChEBI" id="CHEBI:195195"/>
    </reaction>
</comment>
<protein>
    <recommendedName>
        <fullName evidence="5">DNA polymerase beta</fullName>
        <ecNumber evidence="3">2.7.7.7</ecNumber>
        <ecNumber evidence="4">4.2.99.18</ecNumber>
    </recommendedName>
    <alternativeName>
        <fullName evidence="16">5'-deoxyribose-phosphate lyase</fullName>
    </alternativeName>
    <alternativeName>
        <fullName evidence="17">AP lyase</fullName>
    </alternativeName>
</protein>
<dbReference type="GO" id="GO:0003677">
    <property type="term" value="F:DNA binding"/>
    <property type="evidence" value="ECO:0007669"/>
    <property type="project" value="InterPro"/>
</dbReference>
<feature type="domain" description="DNA-directed DNA polymerase X" evidence="24">
    <location>
        <begin position="1"/>
        <end position="315"/>
    </location>
</feature>
<evidence type="ECO:0000256" key="4">
    <source>
        <dbReference type="ARBA" id="ARBA00012720"/>
    </source>
</evidence>
<evidence type="ECO:0000313" key="26">
    <source>
        <dbReference type="Proteomes" id="UP000027153"/>
    </source>
</evidence>
<dbReference type="InterPro" id="IPR037160">
    <property type="entry name" value="DNA_Pol_thumb_sf"/>
</dbReference>
<keyword evidence="7" id="KW-0237">DNA synthesis</keyword>
<evidence type="ECO:0000259" key="24">
    <source>
        <dbReference type="SMART" id="SM00483"/>
    </source>
</evidence>
<dbReference type="Pfam" id="PF02811">
    <property type="entry name" value="PHP"/>
    <property type="match status" value="1"/>
</dbReference>
<dbReference type="PANTHER" id="PTHR36928">
    <property type="entry name" value="PHOSPHATASE YCDX-RELATED"/>
    <property type="match status" value="1"/>
</dbReference>
<evidence type="ECO:0000256" key="16">
    <source>
        <dbReference type="ARBA" id="ARBA00035717"/>
    </source>
</evidence>
<dbReference type="GO" id="GO:0003887">
    <property type="term" value="F:DNA-directed DNA polymerase activity"/>
    <property type="evidence" value="ECO:0007669"/>
    <property type="project" value="UniProtKB-KW"/>
</dbReference>
<dbReference type="RefSeq" id="WP_048090108.1">
    <property type="nucleotide sequence ID" value="NZ_JMIY01000003.1"/>
</dbReference>
<dbReference type="Gene3D" id="3.30.210.10">
    <property type="entry name" value="DNA polymerase, thumb domain"/>
    <property type="match status" value="1"/>
</dbReference>
<dbReference type="EC" id="2.7.7.7" evidence="3"/>